<evidence type="ECO:0000256" key="1">
    <source>
        <dbReference type="SAM" id="Coils"/>
    </source>
</evidence>
<evidence type="ECO:0000256" key="2">
    <source>
        <dbReference type="SAM" id="MobiDB-lite"/>
    </source>
</evidence>
<name>A0A383UI48_BLUHO</name>
<proteinExistence type="predicted"/>
<reference evidence="3 4" key="1">
    <citation type="submission" date="2017-11" db="EMBL/GenBank/DDBJ databases">
        <authorList>
            <person name="Kracher B."/>
        </authorList>
    </citation>
    <scope>NUCLEOTIDE SEQUENCE [LARGE SCALE GENOMIC DNA]</scope>
    <source>
        <strain evidence="3 4">RACE1</strain>
    </source>
</reference>
<dbReference type="SUPFAM" id="SSF56214">
    <property type="entry name" value="4'-phosphopantetheinyl transferase"/>
    <property type="match status" value="1"/>
</dbReference>
<feature type="compositionally biased region" description="Polar residues" evidence="2">
    <location>
        <begin position="402"/>
        <end position="412"/>
    </location>
</feature>
<feature type="compositionally biased region" description="Basic and acidic residues" evidence="2">
    <location>
        <begin position="488"/>
        <end position="500"/>
    </location>
</feature>
<dbReference type="InterPro" id="IPR037143">
    <property type="entry name" value="4-PPantetheinyl_Trfase_dom_sf"/>
</dbReference>
<accession>A0A383UI48</accession>
<dbReference type="GO" id="GO:0008897">
    <property type="term" value="F:holo-[acyl-carrier-protein] synthase activity"/>
    <property type="evidence" value="ECO:0007669"/>
    <property type="project" value="InterPro"/>
</dbReference>
<protein>
    <submittedName>
        <fullName evidence="3">Uncharacterized protein</fullName>
    </submittedName>
</protein>
<dbReference type="VEuPathDB" id="FungiDB:BLGHR1_10185"/>
<feature type="region of interest" description="Disordered" evidence="2">
    <location>
        <begin position="39"/>
        <end position="70"/>
    </location>
</feature>
<dbReference type="Proteomes" id="UP000275772">
    <property type="component" value="Unassembled WGS sequence"/>
</dbReference>
<feature type="compositionally biased region" description="Polar residues" evidence="2">
    <location>
        <begin position="419"/>
        <end position="447"/>
    </location>
</feature>
<dbReference type="Gene3D" id="3.90.470.20">
    <property type="entry name" value="4'-phosphopantetheinyl transferase domain"/>
    <property type="match status" value="1"/>
</dbReference>
<organism evidence="3 4">
    <name type="scientific">Blumeria hordei</name>
    <name type="common">Barley powdery mildew</name>
    <name type="synonym">Blumeria graminis f. sp. hordei</name>
    <dbReference type="NCBI Taxonomy" id="2867405"/>
    <lineage>
        <taxon>Eukaryota</taxon>
        <taxon>Fungi</taxon>
        <taxon>Dikarya</taxon>
        <taxon>Ascomycota</taxon>
        <taxon>Pezizomycotina</taxon>
        <taxon>Leotiomycetes</taxon>
        <taxon>Erysiphales</taxon>
        <taxon>Erysiphaceae</taxon>
        <taxon>Blumeria</taxon>
    </lineage>
</organism>
<dbReference type="GO" id="GO:0000287">
    <property type="term" value="F:magnesium ion binding"/>
    <property type="evidence" value="ECO:0007669"/>
    <property type="project" value="InterPro"/>
</dbReference>
<feature type="region of interest" description="Disordered" evidence="2">
    <location>
        <begin position="400"/>
        <end position="451"/>
    </location>
</feature>
<dbReference type="AlphaFoldDB" id="A0A383UI48"/>
<gene>
    <name evidence="3" type="ORF">BLGHR1_10185</name>
</gene>
<feature type="coiled-coil region" evidence="1">
    <location>
        <begin position="197"/>
        <end position="224"/>
    </location>
</feature>
<evidence type="ECO:0000313" key="4">
    <source>
        <dbReference type="Proteomes" id="UP000275772"/>
    </source>
</evidence>
<feature type="region of interest" description="Disordered" evidence="2">
    <location>
        <begin position="487"/>
        <end position="543"/>
    </location>
</feature>
<sequence>MPKPFSLPLQVGIDICHTPRIIKSLNGALLKASTADIGSQTSTSSTHETKFPNKKSARPDNSIKPQSDSKSIIASRHRLLLRIFNYHERRYYFKSHSNKSWLNDSSQRKFYDFVAGRFAAKEAIIKAMRHRKLNFHDIIVLPEGIEFPSLRTFVEVSDQVSESRAPRAVVLAEQCDVINSSGTVCRDIFRFRSPEEIKLLSKEAFEAEVLLEEYEEDLRRWEQGEEVQLNISHDGDYAIAVCLANTPVKSTSCQKIKNTGKEQTSISLKLDCRQSETHSPRQETSSSARIYDIQTRPQSKETFQEAKLECFKDATILTNLGTSTTLSDPPKKEQICDDTRDNMASKTRKFNVIKTFWPFKYTNLREIRRSIALLMTMSQSFSVFKWVFEDRAKVTENKKIDTQVTQAQQHNGTTEDKSAQNPSISSLSIPVTGKNISVETPTQYSDDSGSKPEKLLRDLLPEYFHIQGSKCDMENVSILHKRSNKTQFKTEENKGFEPKLKSANPRRKSIQREKNSLVHRNGYSKSRNNVKEKYNSPTLGFHK</sequence>
<dbReference type="EMBL" id="UNSH01000001">
    <property type="protein sequence ID" value="SZE99434.1"/>
    <property type="molecule type" value="Genomic_DNA"/>
</dbReference>
<keyword evidence="1" id="KW-0175">Coiled coil</keyword>
<evidence type="ECO:0000313" key="3">
    <source>
        <dbReference type="EMBL" id="SZE99434.1"/>
    </source>
</evidence>